<dbReference type="GO" id="GO:0006426">
    <property type="term" value="P:glycyl-tRNA aminoacylation"/>
    <property type="evidence" value="ECO:0007669"/>
    <property type="project" value="UniProtKB-UniRule"/>
</dbReference>
<dbReference type="PANTHER" id="PTHR30075:SF2">
    <property type="entry name" value="GLYCINE--TRNA LIGASE, CHLOROPLASTIC_MITOCHONDRIAL 2"/>
    <property type="match status" value="1"/>
</dbReference>
<dbReference type="Pfam" id="PF02092">
    <property type="entry name" value="tRNA_synt_2f"/>
    <property type="match status" value="1"/>
</dbReference>
<evidence type="ECO:0000256" key="9">
    <source>
        <dbReference type="SAM" id="MobiDB-lite"/>
    </source>
</evidence>
<dbReference type="SUPFAM" id="SSF109604">
    <property type="entry name" value="HD-domain/PDEase-like"/>
    <property type="match status" value="1"/>
</dbReference>
<evidence type="ECO:0000256" key="8">
    <source>
        <dbReference type="HAMAP-Rule" id="MF_00255"/>
    </source>
</evidence>
<comment type="catalytic activity">
    <reaction evidence="7 8">
        <text>tRNA(Gly) + glycine + ATP = glycyl-tRNA(Gly) + AMP + diphosphate</text>
        <dbReference type="Rhea" id="RHEA:16013"/>
        <dbReference type="Rhea" id="RHEA-COMP:9664"/>
        <dbReference type="Rhea" id="RHEA-COMP:9683"/>
        <dbReference type="ChEBI" id="CHEBI:30616"/>
        <dbReference type="ChEBI" id="CHEBI:33019"/>
        <dbReference type="ChEBI" id="CHEBI:57305"/>
        <dbReference type="ChEBI" id="CHEBI:78442"/>
        <dbReference type="ChEBI" id="CHEBI:78522"/>
        <dbReference type="ChEBI" id="CHEBI:456215"/>
        <dbReference type="EC" id="6.1.1.14"/>
    </reaction>
</comment>
<dbReference type="PANTHER" id="PTHR30075">
    <property type="entry name" value="GLYCYL-TRNA SYNTHETASE"/>
    <property type="match status" value="1"/>
</dbReference>
<dbReference type="PRINTS" id="PR01045">
    <property type="entry name" value="TRNASYNTHGB"/>
</dbReference>
<evidence type="ECO:0000256" key="1">
    <source>
        <dbReference type="ARBA" id="ARBA00008226"/>
    </source>
</evidence>
<dbReference type="NCBIfam" id="TIGR00211">
    <property type="entry name" value="glyS"/>
    <property type="match status" value="1"/>
</dbReference>
<dbReference type="PROSITE" id="PS50861">
    <property type="entry name" value="AA_TRNA_LIGASE_II_GLYAB"/>
    <property type="match status" value="1"/>
</dbReference>
<evidence type="ECO:0000313" key="11">
    <source>
        <dbReference type="Proteomes" id="UP000664277"/>
    </source>
</evidence>
<comment type="similarity">
    <text evidence="1 8">Belongs to the class-II aminoacyl-tRNA synthetase family.</text>
</comment>
<dbReference type="InterPro" id="IPR015944">
    <property type="entry name" value="Gly-tRNA-synth_bsu"/>
</dbReference>
<protein>
    <recommendedName>
        <fullName evidence="8">Glycine--tRNA ligase beta subunit</fullName>
        <ecNumber evidence="8">6.1.1.14</ecNumber>
    </recommendedName>
    <alternativeName>
        <fullName evidence="8">Glycyl-tRNA synthetase beta subunit</fullName>
        <shortName evidence="8">GlyRS</shortName>
    </alternativeName>
</protein>
<proteinExistence type="inferred from homology"/>
<evidence type="ECO:0000256" key="5">
    <source>
        <dbReference type="ARBA" id="ARBA00022917"/>
    </source>
</evidence>
<accession>A0A8J7PGR2</accession>
<dbReference type="GO" id="GO:0004820">
    <property type="term" value="F:glycine-tRNA ligase activity"/>
    <property type="evidence" value="ECO:0007669"/>
    <property type="project" value="UniProtKB-UniRule"/>
</dbReference>
<keyword evidence="8" id="KW-0963">Cytoplasm</keyword>
<dbReference type="EMBL" id="JAFLCK010000005">
    <property type="protein sequence ID" value="MBN8659793.1"/>
    <property type="molecule type" value="Genomic_DNA"/>
</dbReference>
<keyword evidence="6 8" id="KW-0030">Aminoacyl-tRNA synthetase</keyword>
<evidence type="ECO:0000256" key="2">
    <source>
        <dbReference type="ARBA" id="ARBA00022598"/>
    </source>
</evidence>
<keyword evidence="2 8" id="KW-0436">Ligase</keyword>
<sequence>MSNYLLEVGVEELPAGFVPEAMERLGNFLKTELTENHIDFGGITTLATPRRLTAIIKDIALEQKTTSKRVKGPPVKNSFDESGKPLGSATGFATRNGVKVEDLERETIGGVEYLFATVVNQGRPIAQVLPQIIEKVIGQISGERLMRWGNSTMKFSRPLRWFVSLLDDQVVPFNIAGIESGRNSIGHRILKPETVEIKDVASYETTLEKAFVMVDQNKRREKIVAEVKARAAELNGHAMRLELNESLVDEVVYLTEWPKAVVGDLEAEYLALPSMLIETIMVHHQRYFPVSKLEKVNEEEIDHKLLPHFITISNNDRENAKAKIKQGNERVLRARLADGKFFYFDDAKLNLEDRRENLAKLTYQEGLGSYLDKTERMTRLAEKMAELGVARGAEAADLKRACALLKLDLVTGLVRELPELQGFVGSWYAANAANAAAKASASSQTVSSSSSNGGENPAVVRAIASHYSPRGSHDSIPADTVGQMAGLIDKLDHIVGLFAIGKKPTGSSDPYALRRSAQGLVDILFDGLGDRQVDVEALVKFLLDDYSKHLQSSGKFDAKAVESEVLDFLEQRLKGKLLDLNYSRELTDCALSCGALSDIASLKVRLAVLDELLADAKYQGLIRMGVRVGNILKSDSSDKVIEDKLSEPEEKALWQAFKEKVKLDEGAKLSSKADFQAMLAMLGELSTPVDAFFDKILVNDQDPVKKANRHGILKNIDKWLKRLGDFTKLQSLIN</sequence>
<name>A0A8J7PGR2_9BACT</name>
<comment type="subcellular location">
    <subcellularLocation>
        <location evidence="8">Cytoplasm</location>
    </subcellularLocation>
</comment>
<keyword evidence="4 8" id="KW-0067">ATP-binding</keyword>
<dbReference type="GO" id="GO:0005829">
    <property type="term" value="C:cytosol"/>
    <property type="evidence" value="ECO:0007669"/>
    <property type="project" value="TreeGrafter"/>
</dbReference>
<organism evidence="10 11">
    <name type="scientific">Candidatus Obscuribacter phosphatis</name>
    <dbReference type="NCBI Taxonomy" id="1906157"/>
    <lineage>
        <taxon>Bacteria</taxon>
        <taxon>Bacillati</taxon>
        <taxon>Candidatus Melainabacteria</taxon>
        <taxon>Candidatus Obscuribacterales</taxon>
        <taxon>Candidatus Obscuribacteraceae</taxon>
        <taxon>Candidatus Obscuribacter</taxon>
    </lineage>
</organism>
<dbReference type="GO" id="GO:0005524">
    <property type="term" value="F:ATP binding"/>
    <property type="evidence" value="ECO:0007669"/>
    <property type="project" value="UniProtKB-UniRule"/>
</dbReference>
<evidence type="ECO:0000256" key="3">
    <source>
        <dbReference type="ARBA" id="ARBA00022741"/>
    </source>
</evidence>
<dbReference type="Proteomes" id="UP000664277">
    <property type="component" value="Unassembled WGS sequence"/>
</dbReference>
<evidence type="ECO:0000256" key="7">
    <source>
        <dbReference type="ARBA" id="ARBA00047937"/>
    </source>
</evidence>
<dbReference type="EC" id="6.1.1.14" evidence="8"/>
<comment type="caution">
    <text evidence="10">The sequence shown here is derived from an EMBL/GenBank/DDBJ whole genome shotgun (WGS) entry which is preliminary data.</text>
</comment>
<comment type="subunit">
    <text evidence="8">Tetramer of two alpha and two beta subunits.</text>
</comment>
<feature type="region of interest" description="Disordered" evidence="9">
    <location>
        <begin position="67"/>
        <end position="91"/>
    </location>
</feature>
<keyword evidence="3 8" id="KW-0547">Nucleotide-binding</keyword>
<evidence type="ECO:0000313" key="10">
    <source>
        <dbReference type="EMBL" id="MBN8659793.1"/>
    </source>
</evidence>
<dbReference type="InterPro" id="IPR006194">
    <property type="entry name" value="Gly-tRNA-synth_heterodimer"/>
</dbReference>
<evidence type="ECO:0000256" key="4">
    <source>
        <dbReference type="ARBA" id="ARBA00022840"/>
    </source>
</evidence>
<keyword evidence="5 8" id="KW-0648">Protein biosynthesis</keyword>
<reference evidence="10" key="1">
    <citation type="submission" date="2021-02" db="EMBL/GenBank/DDBJ databases">
        <title>Genome-Resolved Metagenomics of a Microbial Community Performing Photosynthetic Biological Nutrient Removal.</title>
        <authorList>
            <person name="Mcdaniel E.A."/>
        </authorList>
    </citation>
    <scope>NUCLEOTIDE SEQUENCE</scope>
    <source>
        <strain evidence="10">UWPOB_OBS1</strain>
    </source>
</reference>
<evidence type="ECO:0000256" key="6">
    <source>
        <dbReference type="ARBA" id="ARBA00023146"/>
    </source>
</evidence>
<gene>
    <name evidence="8" type="primary">glyS</name>
    <name evidence="10" type="ORF">J0M35_05485</name>
</gene>
<dbReference type="AlphaFoldDB" id="A0A8J7PGR2"/>
<dbReference type="HAMAP" id="MF_00255">
    <property type="entry name" value="Gly_tRNA_synth_beta"/>
    <property type="match status" value="1"/>
</dbReference>